<proteinExistence type="predicted"/>
<name>A0A0B7A6G9_9EUPU</name>
<accession>A0A0B7A6G9</accession>
<dbReference type="AlphaFoldDB" id="A0A0B7A6G9"/>
<protein>
    <submittedName>
        <fullName evidence="2">Uncharacterized protein</fullName>
    </submittedName>
</protein>
<organism evidence="2">
    <name type="scientific">Arion vulgaris</name>
    <dbReference type="NCBI Taxonomy" id="1028688"/>
    <lineage>
        <taxon>Eukaryota</taxon>
        <taxon>Metazoa</taxon>
        <taxon>Spiralia</taxon>
        <taxon>Lophotrochozoa</taxon>
        <taxon>Mollusca</taxon>
        <taxon>Gastropoda</taxon>
        <taxon>Heterobranchia</taxon>
        <taxon>Euthyneura</taxon>
        <taxon>Panpulmonata</taxon>
        <taxon>Eupulmonata</taxon>
        <taxon>Stylommatophora</taxon>
        <taxon>Helicina</taxon>
        <taxon>Arionoidea</taxon>
        <taxon>Arionidae</taxon>
        <taxon>Arion</taxon>
    </lineage>
</organism>
<reference evidence="2" key="1">
    <citation type="submission" date="2014-12" db="EMBL/GenBank/DDBJ databases">
        <title>Insight into the proteome of Arion vulgaris.</title>
        <authorList>
            <person name="Aradska J."/>
            <person name="Bulat T."/>
            <person name="Smidak R."/>
            <person name="Sarate P."/>
            <person name="Gangsoo J."/>
            <person name="Sialana F."/>
            <person name="Bilban M."/>
            <person name="Lubec G."/>
        </authorList>
    </citation>
    <scope>NUCLEOTIDE SEQUENCE</scope>
    <source>
        <tissue evidence="2">Skin</tissue>
    </source>
</reference>
<feature type="compositionally biased region" description="Polar residues" evidence="1">
    <location>
        <begin position="60"/>
        <end position="70"/>
    </location>
</feature>
<gene>
    <name evidence="2" type="primary">ORF100433</name>
</gene>
<feature type="region of interest" description="Disordered" evidence="1">
    <location>
        <begin position="60"/>
        <end position="79"/>
    </location>
</feature>
<dbReference type="EMBL" id="HACG01029679">
    <property type="protein sequence ID" value="CEK76544.1"/>
    <property type="molecule type" value="Transcribed_RNA"/>
</dbReference>
<sequence length="79" mass="9196">MQHVQNTALHTKLERDNLNFINPDFHLACCSDRSQNGFRTCRNIFQLKWDFSSHNGSLMNPVSTGYQRNTGKLREPVRC</sequence>
<evidence type="ECO:0000256" key="1">
    <source>
        <dbReference type="SAM" id="MobiDB-lite"/>
    </source>
</evidence>
<evidence type="ECO:0000313" key="2">
    <source>
        <dbReference type="EMBL" id="CEK76544.1"/>
    </source>
</evidence>